<name>A0A6P4IGB4_DROKI</name>
<gene>
    <name evidence="8" type="primary">anox</name>
</gene>
<evidence type="ECO:0000313" key="7">
    <source>
        <dbReference type="Proteomes" id="UP001652661"/>
    </source>
</evidence>
<dbReference type="PROSITE" id="PS50297">
    <property type="entry name" value="ANK_REP_REGION"/>
    <property type="match status" value="2"/>
</dbReference>
<evidence type="ECO:0000256" key="3">
    <source>
        <dbReference type="ARBA" id="ARBA00023043"/>
    </source>
</evidence>
<reference evidence="8" key="1">
    <citation type="submission" date="2025-08" db="UniProtKB">
        <authorList>
            <consortium name="RefSeq"/>
        </authorList>
    </citation>
    <scope>IDENTIFICATION</scope>
    <source>
        <strain evidence="8">14028-0561.14</strain>
        <tissue evidence="8">Whole fly</tissue>
    </source>
</reference>
<keyword evidence="4" id="KW-0446">Lipid-binding</keyword>
<evidence type="ECO:0000256" key="2">
    <source>
        <dbReference type="ARBA" id="ARBA00022737"/>
    </source>
</evidence>
<keyword evidence="3 5" id="KW-0040">ANK repeat</keyword>
<feature type="repeat" description="ANK" evidence="5">
    <location>
        <begin position="186"/>
        <end position="218"/>
    </location>
</feature>
<dbReference type="InterPro" id="IPR036770">
    <property type="entry name" value="Ankyrin_rpt-contain_sf"/>
</dbReference>
<dbReference type="SUPFAM" id="SSF48403">
    <property type="entry name" value="Ankyrin repeat"/>
    <property type="match status" value="1"/>
</dbReference>
<dbReference type="Pfam" id="PF00887">
    <property type="entry name" value="ACBP"/>
    <property type="match status" value="1"/>
</dbReference>
<dbReference type="InterPro" id="IPR022408">
    <property type="entry name" value="Acyl-CoA-binding_prot_CS"/>
</dbReference>
<dbReference type="InterPro" id="IPR000582">
    <property type="entry name" value="Acyl-CoA-binding_protein"/>
</dbReference>
<dbReference type="PRINTS" id="PR00689">
    <property type="entry name" value="ACOABINDINGP"/>
</dbReference>
<keyword evidence="7" id="KW-1185">Reference proteome</keyword>
<dbReference type="InterPro" id="IPR014352">
    <property type="entry name" value="FERM/acyl-CoA-bd_prot_sf"/>
</dbReference>
<dbReference type="InterPro" id="IPR035984">
    <property type="entry name" value="Acyl-CoA-binding_sf"/>
</dbReference>
<evidence type="ECO:0000256" key="5">
    <source>
        <dbReference type="PROSITE-ProRule" id="PRU00023"/>
    </source>
</evidence>
<evidence type="ECO:0000313" key="8">
    <source>
        <dbReference type="RefSeq" id="XP_017021603.1"/>
    </source>
</evidence>
<dbReference type="OMA" id="ARSKWQA"/>
<dbReference type="PANTHER" id="PTHR24119">
    <property type="entry name" value="ACYL-COA-BINDING DOMAIN-CONTAINING PROTEIN 6"/>
    <property type="match status" value="1"/>
</dbReference>
<dbReference type="PROSITE" id="PS51228">
    <property type="entry name" value="ACB_2"/>
    <property type="match status" value="1"/>
</dbReference>
<dbReference type="InterPro" id="IPR002110">
    <property type="entry name" value="Ankyrin_rpt"/>
</dbReference>
<dbReference type="GO" id="GO:0000062">
    <property type="term" value="F:fatty-acyl-CoA binding"/>
    <property type="evidence" value="ECO:0007669"/>
    <property type="project" value="InterPro"/>
</dbReference>
<dbReference type="Gene3D" id="1.25.40.20">
    <property type="entry name" value="Ankyrin repeat-containing domain"/>
    <property type="match status" value="1"/>
</dbReference>
<evidence type="ECO:0000259" key="6">
    <source>
        <dbReference type="PROSITE" id="PS51228"/>
    </source>
</evidence>
<accession>A0A6P4IGB4</accession>
<organism evidence="7 8">
    <name type="scientific">Drosophila kikkawai</name>
    <name type="common">Fruit fly</name>
    <dbReference type="NCBI Taxonomy" id="30033"/>
    <lineage>
        <taxon>Eukaryota</taxon>
        <taxon>Metazoa</taxon>
        <taxon>Ecdysozoa</taxon>
        <taxon>Arthropoda</taxon>
        <taxon>Hexapoda</taxon>
        <taxon>Insecta</taxon>
        <taxon>Pterygota</taxon>
        <taxon>Neoptera</taxon>
        <taxon>Endopterygota</taxon>
        <taxon>Diptera</taxon>
        <taxon>Brachycera</taxon>
        <taxon>Muscomorpha</taxon>
        <taxon>Ephydroidea</taxon>
        <taxon>Drosophilidae</taxon>
        <taxon>Drosophila</taxon>
        <taxon>Sophophora</taxon>
    </lineage>
</organism>
<feature type="repeat" description="ANK" evidence="5">
    <location>
        <begin position="153"/>
        <end position="185"/>
    </location>
</feature>
<sequence>MSDSDSDPEEELFHRAAEHVTRQTTVLSSADLLAFYAYYKQALEGPCETPSPSLLQPKARSKWQAWSNLGKMTPKAARQAYIQKLQMLQPEWGSSKGSSRSTTGWVVHSIESVPIEEQRSESEKTLFDHVKENNLAKLRELLSPSSLLALDENGMALLHWATDRNAVEIIKFLVRSGASVDQRDAEQQTPLHYAASCGHLEALQCLLALQANPELCDSYGQTCYDVAEDEQISGVLQAERQRLSGSGSAS</sequence>
<dbReference type="PROSITE" id="PS50088">
    <property type="entry name" value="ANK_REPEAT"/>
    <property type="match status" value="2"/>
</dbReference>
<protein>
    <recommendedName>
        <fullName evidence="1">Acyl-CoA-binding domain-containing protein 6</fullName>
    </recommendedName>
</protein>
<feature type="domain" description="ACB" evidence="6">
    <location>
        <begin position="9"/>
        <end position="94"/>
    </location>
</feature>
<dbReference type="OrthoDB" id="10254927at2759"/>
<evidence type="ECO:0000256" key="1">
    <source>
        <dbReference type="ARBA" id="ARBA00018419"/>
    </source>
</evidence>
<dbReference type="AlphaFoldDB" id="A0A6P4IGB4"/>
<dbReference type="Gene3D" id="1.20.80.10">
    <property type="match status" value="1"/>
</dbReference>
<dbReference type="SUPFAM" id="SSF47027">
    <property type="entry name" value="Acyl-CoA binding protein"/>
    <property type="match status" value="1"/>
</dbReference>
<dbReference type="PROSITE" id="PS00880">
    <property type="entry name" value="ACB_1"/>
    <property type="match status" value="1"/>
</dbReference>
<dbReference type="Proteomes" id="UP001652661">
    <property type="component" value="Chromosome X"/>
</dbReference>
<dbReference type="Pfam" id="PF12796">
    <property type="entry name" value="Ank_2"/>
    <property type="match status" value="1"/>
</dbReference>
<keyword evidence="2" id="KW-0677">Repeat</keyword>
<dbReference type="PANTHER" id="PTHR24119:SF0">
    <property type="entry name" value="ACYL-COA-BINDING DOMAIN-CONTAINING PROTEIN 6"/>
    <property type="match status" value="1"/>
</dbReference>
<evidence type="ECO:0000256" key="4">
    <source>
        <dbReference type="ARBA" id="ARBA00023121"/>
    </source>
</evidence>
<dbReference type="RefSeq" id="XP_017021603.1">
    <property type="nucleotide sequence ID" value="XM_017166114.2"/>
</dbReference>
<dbReference type="SMART" id="SM00248">
    <property type="entry name" value="ANK"/>
    <property type="match status" value="2"/>
</dbReference>
<proteinExistence type="predicted"/>